<keyword evidence="3 11" id="KW-0808">Transferase</keyword>
<dbReference type="KEGG" id="llp:GH975_02305"/>
<name>A0A5Q2QAZ4_9GAMM</name>
<dbReference type="EMBL" id="CP045871">
    <property type="protein sequence ID" value="QGG79461.1"/>
    <property type="molecule type" value="Genomic_DNA"/>
</dbReference>
<comment type="similarity">
    <text evidence="11">Belongs to the class I-like SAM-binding methyltransferase superfamily. RNA methyltransferase RlmE family.</text>
</comment>
<dbReference type="RefSeq" id="WP_153712965.1">
    <property type="nucleotide sequence ID" value="NZ_CP045871.1"/>
</dbReference>
<evidence type="ECO:0000256" key="8">
    <source>
        <dbReference type="ARBA" id="ARBA00041995"/>
    </source>
</evidence>
<gene>
    <name evidence="11 14" type="primary">rlmE</name>
    <name evidence="11" type="synonym">ftsJ</name>
    <name evidence="11" type="synonym">rrmJ</name>
    <name evidence="14" type="ORF">GH975_02305</name>
</gene>
<dbReference type="Pfam" id="PF01728">
    <property type="entry name" value="FtsJ"/>
    <property type="match status" value="1"/>
</dbReference>
<evidence type="ECO:0000259" key="13">
    <source>
        <dbReference type="Pfam" id="PF01728"/>
    </source>
</evidence>
<reference evidence="14 15" key="1">
    <citation type="submission" date="2019-11" db="EMBL/GenBank/DDBJ databases">
        <authorList>
            <person name="Khan S.A."/>
            <person name="Jeon C.O."/>
            <person name="Chun B.H."/>
        </authorList>
    </citation>
    <scope>NUCLEOTIDE SEQUENCE [LARGE SCALE GENOMIC DNA]</scope>
    <source>
        <strain evidence="14 15">IMCC 1097</strain>
    </source>
</reference>
<dbReference type="PANTHER" id="PTHR10920:SF18">
    <property type="entry name" value="RRNA METHYLTRANSFERASE 2, MITOCHONDRIAL"/>
    <property type="match status" value="1"/>
</dbReference>
<dbReference type="HAMAP" id="MF_01547">
    <property type="entry name" value="RNA_methyltr_E"/>
    <property type="match status" value="1"/>
</dbReference>
<dbReference type="GO" id="GO:0005737">
    <property type="term" value="C:cytoplasm"/>
    <property type="evidence" value="ECO:0007669"/>
    <property type="project" value="UniProtKB-SubCell"/>
</dbReference>
<evidence type="ECO:0000256" key="7">
    <source>
        <dbReference type="ARBA" id="ARBA00041129"/>
    </source>
</evidence>
<dbReference type="SUPFAM" id="SSF53335">
    <property type="entry name" value="S-adenosyl-L-methionine-dependent methyltransferases"/>
    <property type="match status" value="1"/>
</dbReference>
<feature type="domain" description="Ribosomal RNA methyltransferase FtsJ" evidence="13">
    <location>
        <begin position="28"/>
        <end position="204"/>
    </location>
</feature>
<feature type="binding site" evidence="11">
    <location>
        <position position="121"/>
    </location>
    <ligand>
        <name>S-adenosyl-L-methionine</name>
        <dbReference type="ChEBI" id="CHEBI:59789"/>
    </ligand>
</feature>
<comment type="catalytic activity">
    <reaction evidence="10 11">
        <text>uridine(2552) in 23S rRNA + S-adenosyl-L-methionine = 2'-O-methyluridine(2552) in 23S rRNA + S-adenosyl-L-homocysteine + H(+)</text>
        <dbReference type="Rhea" id="RHEA:42720"/>
        <dbReference type="Rhea" id="RHEA-COMP:10202"/>
        <dbReference type="Rhea" id="RHEA-COMP:10203"/>
        <dbReference type="ChEBI" id="CHEBI:15378"/>
        <dbReference type="ChEBI" id="CHEBI:57856"/>
        <dbReference type="ChEBI" id="CHEBI:59789"/>
        <dbReference type="ChEBI" id="CHEBI:65315"/>
        <dbReference type="ChEBI" id="CHEBI:74478"/>
        <dbReference type="EC" id="2.1.1.166"/>
    </reaction>
</comment>
<dbReference type="PIRSF" id="PIRSF005461">
    <property type="entry name" value="23S_rRNA_mtase"/>
    <property type="match status" value="1"/>
</dbReference>
<evidence type="ECO:0000256" key="5">
    <source>
        <dbReference type="ARBA" id="ARBA00037569"/>
    </source>
</evidence>
<evidence type="ECO:0000256" key="1">
    <source>
        <dbReference type="ARBA" id="ARBA00022552"/>
    </source>
</evidence>
<feature type="binding site" evidence="11">
    <location>
        <position position="62"/>
    </location>
    <ligand>
        <name>S-adenosyl-L-methionine</name>
        <dbReference type="ChEBI" id="CHEBI:59789"/>
    </ligand>
</feature>
<feature type="binding site" evidence="11">
    <location>
        <position position="80"/>
    </location>
    <ligand>
        <name>S-adenosyl-L-methionine</name>
        <dbReference type="ChEBI" id="CHEBI:59789"/>
    </ligand>
</feature>
<organism evidence="14 15">
    <name type="scientific">Litorivicinus lipolyticus</name>
    <dbReference type="NCBI Taxonomy" id="418701"/>
    <lineage>
        <taxon>Bacteria</taxon>
        <taxon>Pseudomonadati</taxon>
        <taxon>Pseudomonadota</taxon>
        <taxon>Gammaproteobacteria</taxon>
        <taxon>Oceanospirillales</taxon>
        <taxon>Litorivicinaceae</taxon>
        <taxon>Litorivicinus</taxon>
    </lineage>
</organism>
<dbReference type="Proteomes" id="UP000388235">
    <property type="component" value="Chromosome"/>
</dbReference>
<evidence type="ECO:0000256" key="3">
    <source>
        <dbReference type="ARBA" id="ARBA00022679"/>
    </source>
</evidence>
<dbReference type="NCBIfam" id="NF008390">
    <property type="entry name" value="PRK11188.1"/>
    <property type="match status" value="1"/>
</dbReference>
<dbReference type="InterPro" id="IPR002877">
    <property type="entry name" value="RNA_MeTrfase_FtsJ_dom"/>
</dbReference>
<dbReference type="InterPro" id="IPR050082">
    <property type="entry name" value="RNA_methyltr_RlmE"/>
</dbReference>
<dbReference type="EC" id="2.1.1.166" evidence="6 11"/>
<dbReference type="OrthoDB" id="9790080at2"/>
<evidence type="ECO:0000256" key="9">
    <source>
        <dbReference type="ARBA" id="ARBA00042745"/>
    </source>
</evidence>
<dbReference type="Gene3D" id="3.40.50.150">
    <property type="entry name" value="Vaccinia Virus protein VP39"/>
    <property type="match status" value="1"/>
</dbReference>
<dbReference type="InterPro" id="IPR015507">
    <property type="entry name" value="rRNA-MeTfrase_E"/>
</dbReference>
<protein>
    <recommendedName>
        <fullName evidence="7 11">Ribosomal RNA large subunit methyltransferase E</fullName>
        <ecNumber evidence="6 11">2.1.1.166</ecNumber>
    </recommendedName>
    <alternativeName>
        <fullName evidence="9 11">23S rRNA Um2552 methyltransferase</fullName>
    </alternativeName>
    <alternativeName>
        <fullName evidence="8 11">rRNA (uridine-2'-O-)-methyltransferase</fullName>
    </alternativeName>
</protein>
<comment type="function">
    <text evidence="5 11">Specifically methylates the uridine in position 2552 of 23S rRNA at the 2'-O position of the ribose in the fully assembled 50S ribosomal subunit.</text>
</comment>
<keyword evidence="15" id="KW-1185">Reference proteome</keyword>
<evidence type="ECO:0000256" key="10">
    <source>
        <dbReference type="ARBA" id="ARBA00048970"/>
    </source>
</evidence>
<comment type="subcellular location">
    <subcellularLocation>
        <location evidence="11">Cytoplasm</location>
    </subcellularLocation>
</comment>
<sequence length="206" mass="23037">MARSKSSSRWIREHEDDEYVKKARAAGYRSRAAFKLIEIQERDRLIKPNQTVVDLGAAPGGWSQMARQWIGRNGILVASDILEMDAMADVDFVQGDFTEAACLDELLGVLDGREVDVVISDMAPNMSGNTNVDMPRAMVLCELALEFARTQLRPGGTFLIKVFQGEGFETFLKECRASFAVVKSRKPKASRPRSRELYLLGTDFRG</sequence>
<dbReference type="AlphaFoldDB" id="A0A5Q2QAZ4"/>
<feature type="binding site" evidence="11">
    <location>
        <position position="60"/>
    </location>
    <ligand>
        <name>S-adenosyl-L-methionine</name>
        <dbReference type="ChEBI" id="CHEBI:59789"/>
    </ligand>
</feature>
<keyword evidence="2 11" id="KW-0489">Methyltransferase</keyword>
<dbReference type="PANTHER" id="PTHR10920">
    <property type="entry name" value="RIBOSOMAL RNA METHYLTRANSFERASE"/>
    <property type="match status" value="1"/>
</dbReference>
<accession>A0A5Q2QAZ4</accession>
<keyword evidence="4 11" id="KW-0949">S-adenosyl-L-methionine</keyword>
<evidence type="ECO:0000313" key="15">
    <source>
        <dbReference type="Proteomes" id="UP000388235"/>
    </source>
</evidence>
<evidence type="ECO:0000256" key="4">
    <source>
        <dbReference type="ARBA" id="ARBA00022691"/>
    </source>
</evidence>
<evidence type="ECO:0000256" key="11">
    <source>
        <dbReference type="HAMAP-Rule" id="MF_01547"/>
    </source>
</evidence>
<feature type="binding site" evidence="11">
    <location>
        <position position="96"/>
    </location>
    <ligand>
        <name>S-adenosyl-L-methionine</name>
        <dbReference type="ChEBI" id="CHEBI:59789"/>
    </ligand>
</feature>
<evidence type="ECO:0000256" key="6">
    <source>
        <dbReference type="ARBA" id="ARBA00038861"/>
    </source>
</evidence>
<evidence type="ECO:0000313" key="14">
    <source>
        <dbReference type="EMBL" id="QGG79461.1"/>
    </source>
</evidence>
<evidence type="ECO:0000256" key="12">
    <source>
        <dbReference type="PIRSR" id="PIRSR005461-1"/>
    </source>
</evidence>
<dbReference type="FunFam" id="3.40.50.150:FF:000005">
    <property type="entry name" value="Ribosomal RNA large subunit methyltransferase E"/>
    <property type="match status" value="1"/>
</dbReference>
<feature type="active site" description="Proton acceptor" evidence="11 12">
    <location>
        <position position="161"/>
    </location>
</feature>
<evidence type="ECO:0000256" key="2">
    <source>
        <dbReference type="ARBA" id="ARBA00022603"/>
    </source>
</evidence>
<dbReference type="GO" id="GO:0008650">
    <property type="term" value="F:rRNA (uridine-2'-O-)-methyltransferase activity"/>
    <property type="evidence" value="ECO:0007669"/>
    <property type="project" value="UniProtKB-UniRule"/>
</dbReference>
<keyword evidence="1 11" id="KW-0698">rRNA processing</keyword>
<proteinExistence type="inferred from homology"/>
<dbReference type="InterPro" id="IPR029063">
    <property type="entry name" value="SAM-dependent_MTases_sf"/>
</dbReference>
<keyword evidence="11" id="KW-0963">Cytoplasm</keyword>